<sequence>MIPLARFVRSTPFFVVAHRGASGMAPENTLAALRMAVEGGARMVELDVQTTADHELVVFHDAILGRTTNGHGYVRRTPLADLRKLDAGSWFSPLFTGERVPLLSEALSALEGRAYLNIELKPMQDDDPSTVQDIHDLVALVHRVGIGPFMAFASFDHRTLALVKSIDNTLHTVAINVPGDKRMPSEVVRACGADAYGCSLQELTHARANDARAHGLPVGVYTVNTEDDLRKALSYGIQAVVSNHPERITAAYHRLTFHG</sequence>
<protein>
    <recommendedName>
        <fullName evidence="1">GP-PDE domain-containing protein</fullName>
    </recommendedName>
</protein>
<organism evidence="2 3">
    <name type="scientific">Candidatus Kapaibacterium thiocyanatum</name>
    <dbReference type="NCBI Taxonomy" id="1895771"/>
    <lineage>
        <taxon>Bacteria</taxon>
        <taxon>Pseudomonadati</taxon>
        <taxon>Candidatus Kapaibacteriota</taxon>
        <taxon>Candidatus Kapaibacteriia</taxon>
        <taxon>Candidatus Kapaibacteriales</taxon>
        <taxon>Candidatus Kapaibacteriaceae</taxon>
        <taxon>Candidatus Kapaibacterium</taxon>
    </lineage>
</organism>
<dbReference type="SUPFAM" id="SSF51695">
    <property type="entry name" value="PLC-like phosphodiesterases"/>
    <property type="match status" value="1"/>
</dbReference>
<reference evidence="2 3" key="1">
    <citation type="submission" date="2016-09" db="EMBL/GenBank/DDBJ databases">
        <title>Genome-resolved meta-omics ties microbial dynamics to process performance in biotechnology for thiocyanate degradation.</title>
        <authorList>
            <person name="Kantor R.S."/>
            <person name="Huddy R.J."/>
            <person name="Iyer R."/>
            <person name="Thomas B.C."/>
            <person name="Brown C.T."/>
            <person name="Anantharaman K."/>
            <person name="Tringe S."/>
            <person name="Hettich R.L."/>
            <person name="Harrison S.T."/>
            <person name="Banfield J.F."/>
        </authorList>
    </citation>
    <scope>NUCLEOTIDE SEQUENCE [LARGE SCALE GENOMIC DNA]</scope>
    <source>
        <strain evidence="2">59-99</strain>
    </source>
</reference>
<evidence type="ECO:0000313" key="3">
    <source>
        <dbReference type="Proteomes" id="UP000184233"/>
    </source>
</evidence>
<gene>
    <name evidence="2" type="ORF">BGO89_03530</name>
</gene>
<dbReference type="EMBL" id="MKVH01000014">
    <property type="protein sequence ID" value="OJX58844.1"/>
    <property type="molecule type" value="Genomic_DNA"/>
</dbReference>
<dbReference type="PANTHER" id="PTHR46211">
    <property type="entry name" value="GLYCEROPHOSPHORYL DIESTER PHOSPHODIESTERASE"/>
    <property type="match status" value="1"/>
</dbReference>
<evidence type="ECO:0000259" key="1">
    <source>
        <dbReference type="PROSITE" id="PS51704"/>
    </source>
</evidence>
<dbReference type="PROSITE" id="PS51704">
    <property type="entry name" value="GP_PDE"/>
    <property type="match status" value="1"/>
</dbReference>
<dbReference type="PANTHER" id="PTHR46211:SF14">
    <property type="entry name" value="GLYCEROPHOSPHODIESTER PHOSPHODIESTERASE"/>
    <property type="match status" value="1"/>
</dbReference>
<evidence type="ECO:0000313" key="2">
    <source>
        <dbReference type="EMBL" id="OJX58844.1"/>
    </source>
</evidence>
<dbReference type="Proteomes" id="UP000184233">
    <property type="component" value="Unassembled WGS sequence"/>
</dbReference>
<dbReference type="STRING" id="1895771.BGO89_03530"/>
<dbReference type="GO" id="GO:0006629">
    <property type="term" value="P:lipid metabolic process"/>
    <property type="evidence" value="ECO:0007669"/>
    <property type="project" value="InterPro"/>
</dbReference>
<dbReference type="AlphaFoldDB" id="A0A1M3L1X4"/>
<dbReference type="Gene3D" id="3.20.20.190">
    <property type="entry name" value="Phosphatidylinositol (PI) phosphodiesterase"/>
    <property type="match status" value="1"/>
</dbReference>
<feature type="domain" description="GP-PDE" evidence="1">
    <location>
        <begin position="13"/>
        <end position="252"/>
    </location>
</feature>
<dbReference type="GO" id="GO:0008081">
    <property type="term" value="F:phosphoric diester hydrolase activity"/>
    <property type="evidence" value="ECO:0007669"/>
    <property type="project" value="InterPro"/>
</dbReference>
<dbReference type="InterPro" id="IPR017946">
    <property type="entry name" value="PLC-like_Pdiesterase_TIM-brl"/>
</dbReference>
<comment type="caution">
    <text evidence="2">The sequence shown here is derived from an EMBL/GenBank/DDBJ whole genome shotgun (WGS) entry which is preliminary data.</text>
</comment>
<proteinExistence type="predicted"/>
<name>A0A1M3L1X4_9BACT</name>
<dbReference type="InterPro" id="IPR030395">
    <property type="entry name" value="GP_PDE_dom"/>
</dbReference>
<dbReference type="Pfam" id="PF03009">
    <property type="entry name" value="GDPD"/>
    <property type="match status" value="1"/>
</dbReference>
<accession>A0A1M3L1X4</accession>
<dbReference type="PROSITE" id="PS50007">
    <property type="entry name" value="PIPLC_X_DOMAIN"/>
    <property type="match status" value="1"/>
</dbReference>